<dbReference type="AlphaFoldDB" id="A0AA38U9C6"/>
<keyword evidence="3" id="KW-1185">Reference proteome</keyword>
<keyword evidence="1" id="KW-0175">Coiled coil</keyword>
<accession>A0AA38U9C6</accession>
<organism evidence="2 3">
    <name type="scientific">Cladophialophora chaetospira</name>
    <dbReference type="NCBI Taxonomy" id="386627"/>
    <lineage>
        <taxon>Eukaryota</taxon>
        <taxon>Fungi</taxon>
        <taxon>Dikarya</taxon>
        <taxon>Ascomycota</taxon>
        <taxon>Pezizomycotina</taxon>
        <taxon>Eurotiomycetes</taxon>
        <taxon>Chaetothyriomycetidae</taxon>
        <taxon>Chaetothyriales</taxon>
        <taxon>Herpotrichiellaceae</taxon>
        <taxon>Cladophialophora</taxon>
    </lineage>
</organism>
<evidence type="ECO:0000313" key="2">
    <source>
        <dbReference type="EMBL" id="KAJ9601896.1"/>
    </source>
</evidence>
<dbReference type="Proteomes" id="UP001172673">
    <property type="component" value="Unassembled WGS sequence"/>
</dbReference>
<evidence type="ECO:0000313" key="3">
    <source>
        <dbReference type="Proteomes" id="UP001172673"/>
    </source>
</evidence>
<dbReference type="EMBL" id="JAPDRK010000032">
    <property type="protein sequence ID" value="KAJ9601896.1"/>
    <property type="molecule type" value="Genomic_DNA"/>
</dbReference>
<name>A0AA38U9C6_9EURO</name>
<reference evidence="2" key="1">
    <citation type="submission" date="2022-10" db="EMBL/GenBank/DDBJ databases">
        <title>Culturing micro-colonial fungi from biological soil crusts in the Mojave desert and describing Neophaeococcomyces mojavensis, and introducing the new genera and species Taxawa tesnikishii.</title>
        <authorList>
            <person name="Kurbessoian T."/>
            <person name="Stajich J.E."/>
        </authorList>
    </citation>
    <scope>NUCLEOTIDE SEQUENCE</scope>
    <source>
        <strain evidence="2">TK_41</strain>
    </source>
</reference>
<proteinExistence type="predicted"/>
<comment type="caution">
    <text evidence="2">The sequence shown here is derived from an EMBL/GenBank/DDBJ whole genome shotgun (WGS) entry which is preliminary data.</text>
</comment>
<feature type="coiled-coil region" evidence="1">
    <location>
        <begin position="85"/>
        <end position="112"/>
    </location>
</feature>
<evidence type="ECO:0000256" key="1">
    <source>
        <dbReference type="SAM" id="Coils"/>
    </source>
</evidence>
<protein>
    <submittedName>
        <fullName evidence="2">Uncharacterized protein</fullName>
    </submittedName>
</protein>
<gene>
    <name evidence="2" type="ORF">H2200_013611</name>
</gene>
<sequence length="162" mass="18827">MASSYQPVQFEYLDDQLPLLSSQQTYEFENDFSFSDLGNANPATVFEPFEYMGIDPQAMTFDETLPQSQYPLQGLLPEIDVVTQLNDLSLLNNRLQQRVDELDIVCGKLQEKNVAKRREVSTVDMWLKKLVDWYFCFKTLTNRHAEKVSFEIESIKANRVVE</sequence>